<organism evidence="5 6">
    <name type="scientific">Thalassotalea algicola</name>
    <dbReference type="NCBI Taxonomy" id="2716224"/>
    <lineage>
        <taxon>Bacteria</taxon>
        <taxon>Pseudomonadati</taxon>
        <taxon>Pseudomonadota</taxon>
        <taxon>Gammaproteobacteria</taxon>
        <taxon>Alteromonadales</taxon>
        <taxon>Colwelliaceae</taxon>
        <taxon>Thalassotalea</taxon>
    </lineage>
</organism>
<accession>A0A7Y0Q7M5</accession>
<dbReference type="PANTHER" id="PTHR37164:SF1">
    <property type="entry name" value="BACTERIOHEMERYTHRIN"/>
    <property type="match status" value="1"/>
</dbReference>
<comment type="caution">
    <text evidence="5">The sequence shown here is derived from an EMBL/GenBank/DDBJ whole genome shotgun (WGS) entry which is preliminary data.</text>
</comment>
<proteinExistence type="inferred from homology"/>
<dbReference type="InterPro" id="IPR012827">
    <property type="entry name" value="Hemerythrin_metal-bd"/>
</dbReference>
<keyword evidence="6" id="KW-1185">Reference proteome</keyword>
<dbReference type="EMBL" id="JABBXH010000004">
    <property type="protein sequence ID" value="NMP32361.1"/>
    <property type="molecule type" value="Genomic_DNA"/>
</dbReference>
<dbReference type="NCBIfam" id="NF033749">
    <property type="entry name" value="bact_hemeryth"/>
    <property type="match status" value="1"/>
</dbReference>
<dbReference type="RefSeq" id="WP_169075702.1">
    <property type="nucleotide sequence ID" value="NZ_JABBXH010000004.1"/>
</dbReference>
<comment type="similarity">
    <text evidence="1">Belongs to the hemerythrin family.</text>
</comment>
<dbReference type="InterPro" id="IPR050669">
    <property type="entry name" value="Hemerythrin"/>
</dbReference>
<reference evidence="5 6" key="1">
    <citation type="submission" date="2020-04" db="EMBL/GenBank/DDBJ databases">
        <title>Thalassotalea sp. M1531, isolated from the surface of marine red alga.</title>
        <authorList>
            <person name="Pang L."/>
            <person name="Lu D.-C."/>
        </authorList>
    </citation>
    <scope>NUCLEOTIDE SEQUENCE [LARGE SCALE GENOMIC DNA]</scope>
    <source>
        <strain evidence="5 6">M1531</strain>
    </source>
</reference>
<evidence type="ECO:0000259" key="4">
    <source>
        <dbReference type="Pfam" id="PF01814"/>
    </source>
</evidence>
<dbReference type="CDD" id="cd12107">
    <property type="entry name" value="Hemerythrin"/>
    <property type="match status" value="1"/>
</dbReference>
<dbReference type="InterPro" id="IPR035938">
    <property type="entry name" value="Hemerythrin-like_sf"/>
</dbReference>
<protein>
    <submittedName>
        <fullName evidence="5">Hemerythrin family protein</fullName>
    </submittedName>
</protein>
<dbReference type="SUPFAM" id="SSF47188">
    <property type="entry name" value="Hemerythrin-like"/>
    <property type="match status" value="1"/>
</dbReference>
<dbReference type="Pfam" id="PF01814">
    <property type="entry name" value="Hemerythrin"/>
    <property type="match status" value="1"/>
</dbReference>
<evidence type="ECO:0000256" key="2">
    <source>
        <dbReference type="ARBA" id="ARBA00022723"/>
    </source>
</evidence>
<dbReference type="Gene3D" id="1.20.120.50">
    <property type="entry name" value="Hemerythrin-like"/>
    <property type="match status" value="1"/>
</dbReference>
<dbReference type="AlphaFoldDB" id="A0A7Y0Q7M5"/>
<keyword evidence="2" id="KW-0479">Metal-binding</keyword>
<name>A0A7Y0Q7M5_9GAMM</name>
<evidence type="ECO:0000313" key="6">
    <source>
        <dbReference type="Proteomes" id="UP000568664"/>
    </source>
</evidence>
<evidence type="ECO:0000313" key="5">
    <source>
        <dbReference type="EMBL" id="NMP32361.1"/>
    </source>
</evidence>
<sequence>METFTWKDEFCIGIDEIDKQHQYLVQLINQIAIAINQKAEIAFIQSIYEQLVEYTQYHFNEEEKYFIRLTRADKLLHQLQHSHFIEELKSYRHQGLENIDMNNILFFLTDWLLNHILGEDRKIVVKKQQPLSTKVY</sequence>
<evidence type="ECO:0000256" key="1">
    <source>
        <dbReference type="ARBA" id="ARBA00010587"/>
    </source>
</evidence>
<feature type="domain" description="Hemerythrin-like" evidence="4">
    <location>
        <begin position="13"/>
        <end position="123"/>
    </location>
</feature>
<dbReference type="Proteomes" id="UP000568664">
    <property type="component" value="Unassembled WGS sequence"/>
</dbReference>
<gene>
    <name evidence="5" type="ORF">HII17_12390</name>
</gene>
<dbReference type="InterPro" id="IPR012312">
    <property type="entry name" value="Hemerythrin-like"/>
</dbReference>
<keyword evidence="3" id="KW-0408">Iron</keyword>
<dbReference type="GO" id="GO:0046872">
    <property type="term" value="F:metal ion binding"/>
    <property type="evidence" value="ECO:0007669"/>
    <property type="project" value="UniProtKB-KW"/>
</dbReference>
<dbReference type="PANTHER" id="PTHR37164">
    <property type="entry name" value="BACTERIOHEMERYTHRIN"/>
    <property type="match status" value="1"/>
</dbReference>
<evidence type="ECO:0000256" key="3">
    <source>
        <dbReference type="ARBA" id="ARBA00023004"/>
    </source>
</evidence>
<dbReference type="NCBIfam" id="TIGR02481">
    <property type="entry name" value="hemeryth_dom"/>
    <property type="match status" value="1"/>
</dbReference>